<dbReference type="InterPro" id="IPR029052">
    <property type="entry name" value="Metallo-depent_PP-like"/>
</dbReference>
<evidence type="ECO:0000313" key="2">
    <source>
        <dbReference type="EMBL" id="MDG4977306.1"/>
    </source>
</evidence>
<accession>A0AAP3Z2S8</accession>
<dbReference type="EMBL" id="JAOWLV010000007">
    <property type="protein sequence ID" value="MDG4977306.1"/>
    <property type="molecule type" value="Genomic_DNA"/>
</dbReference>
<dbReference type="RefSeq" id="WP_278228446.1">
    <property type="nucleotide sequence ID" value="NZ_JAOWLV010000007.1"/>
</dbReference>
<dbReference type="SUPFAM" id="SSF56300">
    <property type="entry name" value="Metallo-dependent phosphatases"/>
    <property type="match status" value="1"/>
</dbReference>
<comment type="caution">
    <text evidence="2">The sequence shown here is derived from an EMBL/GenBank/DDBJ whole genome shotgun (WGS) entry which is preliminary data.</text>
</comment>
<dbReference type="InterPro" id="IPR004843">
    <property type="entry name" value="Calcineurin-like_PHP"/>
</dbReference>
<dbReference type="Proteomes" id="UP001152598">
    <property type="component" value="Unassembled WGS sequence"/>
</dbReference>
<proteinExistence type="predicted"/>
<protein>
    <submittedName>
        <fullName evidence="2">Metallophosphoesterase</fullName>
    </submittedName>
</protein>
<dbReference type="GO" id="GO:0016787">
    <property type="term" value="F:hydrolase activity"/>
    <property type="evidence" value="ECO:0007669"/>
    <property type="project" value="InterPro"/>
</dbReference>
<evidence type="ECO:0000259" key="1">
    <source>
        <dbReference type="Pfam" id="PF00149"/>
    </source>
</evidence>
<feature type="domain" description="Calcineurin-like phosphoesterase" evidence="1">
    <location>
        <begin position="3"/>
        <end position="139"/>
    </location>
</feature>
<gene>
    <name evidence="2" type="ORF">OGZ50_11255</name>
</gene>
<dbReference type="AlphaFoldDB" id="A0AAP3Z2S8"/>
<reference evidence="2" key="2">
    <citation type="journal article" date="2023" name="Food Microbiol.">
        <title>Evaluation of the fermentation potential of lactic acid bacteria isolated from herbs, fruits and vegetables as starter cultures in nut-based milk alternatives.</title>
        <authorList>
            <person name="Huang W."/>
            <person name="Dong A."/>
            <person name="Pham H.T."/>
            <person name="Zhou C."/>
            <person name="Huo Z."/>
            <person name="Watjen A.P."/>
            <person name="Prakash S."/>
            <person name="Bang-Berthelsen C.H."/>
            <person name="Turner M.S."/>
        </authorList>
    </citation>
    <scope>NUCLEOTIDE SEQUENCE</scope>
    <source>
        <strain evidence="2">54</strain>
    </source>
</reference>
<dbReference type="Pfam" id="PF00149">
    <property type="entry name" value="Metallophos"/>
    <property type="match status" value="1"/>
</dbReference>
<reference evidence="2" key="1">
    <citation type="submission" date="2022-10" db="EMBL/GenBank/DDBJ databases">
        <authorList>
            <person name="Turner M.S."/>
            <person name="Huang W."/>
        </authorList>
    </citation>
    <scope>NUCLEOTIDE SEQUENCE</scope>
    <source>
        <strain evidence="2">54</strain>
    </source>
</reference>
<organism evidence="2 3">
    <name type="scientific">Lactococcus lactis</name>
    <dbReference type="NCBI Taxonomy" id="1358"/>
    <lineage>
        <taxon>Bacteria</taxon>
        <taxon>Bacillati</taxon>
        <taxon>Bacillota</taxon>
        <taxon>Bacilli</taxon>
        <taxon>Lactobacillales</taxon>
        <taxon>Streptococcaceae</taxon>
        <taxon>Lactococcus</taxon>
    </lineage>
</organism>
<dbReference type="Gene3D" id="3.60.21.10">
    <property type="match status" value="1"/>
</dbReference>
<name>A0AAP3Z2S8_9LACT</name>
<evidence type="ECO:0000313" key="3">
    <source>
        <dbReference type="Proteomes" id="UP001152598"/>
    </source>
</evidence>
<sequence length="257" mass="29287">MANILTVGDIHMKADLVLPIIDSALRHHEVDKIIFMGDYFDEWGQNNYEETIDLLSKWIKEKRKNYEVVCLIGNHDAPYLAESPRHYSSKDPQISNIISSALFHDFQAQFSYEADGWLFCHGGEVDEIKLDSCYLQPLPDTQESRRLAFQEDRMIGRARGGTSYVGSLIWCDYDAELLVYGNSIYPKQVVAHSPQKTISAIVPHPERSEEQFICVDTFSLTPKHQTVGDGSLLLLKDGVPGVIKTMYVELVKQKYKK</sequence>